<dbReference type="STRING" id="390807.SAMN04488095_3144"/>
<keyword evidence="1" id="KW-0812">Transmembrane</keyword>
<dbReference type="Pfam" id="PF05751">
    <property type="entry name" value="FixH"/>
    <property type="match status" value="1"/>
</dbReference>
<evidence type="ECO:0000256" key="1">
    <source>
        <dbReference type="SAM" id="Phobius"/>
    </source>
</evidence>
<organism evidence="2 3">
    <name type="scientific">Jannaschia pohangensis</name>
    <dbReference type="NCBI Taxonomy" id="390807"/>
    <lineage>
        <taxon>Bacteria</taxon>
        <taxon>Pseudomonadati</taxon>
        <taxon>Pseudomonadota</taxon>
        <taxon>Alphaproteobacteria</taxon>
        <taxon>Rhodobacterales</taxon>
        <taxon>Roseobacteraceae</taxon>
        <taxon>Jannaschia</taxon>
    </lineage>
</organism>
<keyword evidence="1" id="KW-1133">Transmembrane helix</keyword>
<evidence type="ECO:0000313" key="2">
    <source>
        <dbReference type="EMBL" id="SFJ57747.1"/>
    </source>
</evidence>
<dbReference type="EMBL" id="FORA01000004">
    <property type="protein sequence ID" value="SFJ57747.1"/>
    <property type="molecule type" value="Genomic_DNA"/>
</dbReference>
<dbReference type="Proteomes" id="UP000199110">
    <property type="component" value="Unassembled WGS sequence"/>
</dbReference>
<dbReference type="InterPro" id="IPR018037">
    <property type="entry name" value="FixH_proteobacterial"/>
</dbReference>
<dbReference type="PIRSF" id="PIRSF011386">
    <property type="entry name" value="FixH"/>
    <property type="match status" value="1"/>
</dbReference>
<protein>
    <submittedName>
        <fullName evidence="2">Nitrogen fixation protein FixH</fullName>
    </submittedName>
</protein>
<keyword evidence="3" id="KW-1185">Reference proteome</keyword>
<reference evidence="2 3" key="1">
    <citation type="submission" date="2016-10" db="EMBL/GenBank/DDBJ databases">
        <authorList>
            <person name="de Groot N.N."/>
        </authorList>
    </citation>
    <scope>NUCLEOTIDE SEQUENCE [LARGE SCALE GENOMIC DNA]</scope>
    <source>
        <strain evidence="2 3">DSM 19073</strain>
    </source>
</reference>
<name>A0A1I3SJY7_9RHOB</name>
<evidence type="ECO:0000313" key="3">
    <source>
        <dbReference type="Proteomes" id="UP000199110"/>
    </source>
</evidence>
<gene>
    <name evidence="2" type="ORF">SAMN04488095_3144</name>
</gene>
<keyword evidence="1" id="KW-0472">Membrane</keyword>
<sequence>MTNAPQMQVEPASPRRLTGWHVLGMFGAGFSIIIGVNLTLAFNAIRTFPGLETDSSYVASQTFDADRAAQDALGWDVQADVTGDALRLAILGPDGRPVRPDVVSATLGRATTVADDRTPALAWDGTALVAPVDLHPGNWNLRLDLRAPDGTPFRRRIILRVPG</sequence>
<dbReference type="AlphaFoldDB" id="A0A1I3SJY7"/>
<feature type="transmembrane region" description="Helical" evidence="1">
    <location>
        <begin position="20"/>
        <end position="42"/>
    </location>
</feature>
<accession>A0A1I3SJY7</accession>
<proteinExistence type="predicted"/>
<dbReference type="InterPro" id="IPR008620">
    <property type="entry name" value="FixH"/>
</dbReference>